<accession>A0A2X5M6Z3</accession>
<evidence type="ECO:0000313" key="4">
    <source>
        <dbReference type="Proteomes" id="UP000254255"/>
    </source>
</evidence>
<dbReference type="InterPro" id="IPR043519">
    <property type="entry name" value="NT_sf"/>
</dbReference>
<name>A0A2X5M6Z3_ECOLX</name>
<protein>
    <submittedName>
        <fullName evidence="1">Uncharacterized protein</fullName>
    </submittedName>
</protein>
<proteinExistence type="predicted"/>
<dbReference type="Proteomes" id="UP000254088">
    <property type="component" value="Unassembled WGS sequence"/>
</dbReference>
<reference evidence="3 4" key="1">
    <citation type="submission" date="2018-06" db="EMBL/GenBank/DDBJ databases">
        <authorList>
            <consortium name="Pathogen Informatics"/>
            <person name="Doyle S."/>
        </authorList>
    </citation>
    <scope>NUCLEOTIDE SEQUENCE [LARGE SCALE GENOMIC DNA]</scope>
    <source>
        <strain evidence="2 3">NCTC10429</strain>
        <strain evidence="1 4">NCTC13148</strain>
    </source>
</reference>
<evidence type="ECO:0000313" key="2">
    <source>
        <dbReference type="EMBL" id="STL87709.1"/>
    </source>
</evidence>
<evidence type="ECO:0000313" key="1">
    <source>
        <dbReference type="EMBL" id="STL71851.1"/>
    </source>
</evidence>
<evidence type="ECO:0000313" key="3">
    <source>
        <dbReference type="Proteomes" id="UP000254088"/>
    </source>
</evidence>
<dbReference type="RefSeq" id="WP_016063144.1">
    <property type="nucleotide sequence ID" value="NZ_BFLW01000192.1"/>
</dbReference>
<gene>
    <name evidence="2" type="ORF">NCTC10429_02385</name>
    <name evidence="1" type="ORF">NCTC13148_01401</name>
</gene>
<dbReference type="GeneID" id="85163302"/>
<dbReference type="EMBL" id="UGET01000004">
    <property type="protein sequence ID" value="STL71851.1"/>
    <property type="molecule type" value="Genomic_DNA"/>
</dbReference>
<dbReference type="InterPro" id="IPR053860">
    <property type="entry name" value="DUF6932"/>
</dbReference>
<dbReference type="AlphaFoldDB" id="A0A2X5M6Z3"/>
<dbReference type="Pfam" id="PF22014">
    <property type="entry name" value="DUF6932"/>
    <property type="match status" value="1"/>
</dbReference>
<dbReference type="EMBL" id="UGEX01000001">
    <property type="protein sequence ID" value="STL87709.1"/>
    <property type="molecule type" value="Genomic_DNA"/>
</dbReference>
<dbReference type="Proteomes" id="UP000254255">
    <property type="component" value="Unassembled WGS sequence"/>
</dbReference>
<organism evidence="1 4">
    <name type="scientific">Escherichia coli</name>
    <dbReference type="NCBI Taxonomy" id="562"/>
    <lineage>
        <taxon>Bacteria</taxon>
        <taxon>Pseudomonadati</taxon>
        <taxon>Pseudomonadota</taxon>
        <taxon>Gammaproteobacteria</taxon>
        <taxon>Enterobacterales</taxon>
        <taxon>Enterobacteriaceae</taxon>
        <taxon>Escherichia</taxon>
    </lineage>
</organism>
<sequence length="159" mass="18806">MDKINYPPLFEPGFHDMDEAGLKSYCVDCFPSSSRRGMLYCNFIQLLESIRELSAQYGCFTEIWVDGSYTTSKPEPDDIDILLVCDYSNINSIPVMLRGRVDNLLDRNYIKQNYKIDVLLLMKNLDDPNYDYEYWRSYWRGWFGFDRSENPKGLVRIFL</sequence>
<dbReference type="SUPFAM" id="SSF81301">
    <property type="entry name" value="Nucleotidyltransferase"/>
    <property type="match status" value="1"/>
</dbReference>